<evidence type="ECO:0008006" key="6">
    <source>
        <dbReference type="Google" id="ProtNLM"/>
    </source>
</evidence>
<keyword evidence="3" id="KW-0472">Membrane</keyword>
<protein>
    <recommendedName>
        <fullName evidence="6">LRRCT domain-containing protein</fullName>
    </recommendedName>
</protein>
<dbReference type="SUPFAM" id="SSF52058">
    <property type="entry name" value="L domain-like"/>
    <property type="match status" value="1"/>
</dbReference>
<keyword evidence="2" id="KW-0677">Repeat</keyword>
<comment type="caution">
    <text evidence="4">The sequence shown here is derived from an EMBL/GenBank/DDBJ whole genome shotgun (WGS) entry which is preliminary data.</text>
</comment>
<keyword evidence="3" id="KW-0812">Transmembrane</keyword>
<dbReference type="PROSITE" id="PS51450">
    <property type="entry name" value="LRR"/>
    <property type="match status" value="6"/>
</dbReference>
<reference evidence="4 5" key="1">
    <citation type="journal article" date="2016" name="Nat. Commun.">
        <title>Extremotolerant tardigrade genome and improved radiotolerance of human cultured cells by tardigrade-unique protein.</title>
        <authorList>
            <person name="Hashimoto T."/>
            <person name="Horikawa D.D."/>
            <person name="Saito Y."/>
            <person name="Kuwahara H."/>
            <person name="Kozuka-Hata H."/>
            <person name="Shin-I T."/>
            <person name="Minakuchi Y."/>
            <person name="Ohishi K."/>
            <person name="Motoyama A."/>
            <person name="Aizu T."/>
            <person name="Enomoto A."/>
            <person name="Kondo K."/>
            <person name="Tanaka S."/>
            <person name="Hara Y."/>
            <person name="Koshikawa S."/>
            <person name="Sagara H."/>
            <person name="Miura T."/>
            <person name="Yokobori S."/>
            <person name="Miyagawa K."/>
            <person name="Suzuki Y."/>
            <person name="Kubo T."/>
            <person name="Oyama M."/>
            <person name="Kohara Y."/>
            <person name="Fujiyama A."/>
            <person name="Arakawa K."/>
            <person name="Katayama T."/>
            <person name="Toyoda A."/>
            <person name="Kunieda T."/>
        </authorList>
    </citation>
    <scope>NUCLEOTIDE SEQUENCE [LARGE SCALE GENOMIC DNA]</scope>
    <source>
        <strain evidence="4 5">YOKOZUNA-1</strain>
    </source>
</reference>
<name>A0A1D1VKP1_RAMVA</name>
<evidence type="ECO:0000256" key="3">
    <source>
        <dbReference type="SAM" id="Phobius"/>
    </source>
</evidence>
<dbReference type="FunFam" id="3.80.10.10:FF:001360">
    <property type="entry name" value="Uncharacterized protein"/>
    <property type="match status" value="1"/>
</dbReference>
<dbReference type="SMART" id="SM00369">
    <property type="entry name" value="LRR_TYP"/>
    <property type="match status" value="11"/>
</dbReference>
<dbReference type="PANTHER" id="PTHR45712:SF22">
    <property type="entry name" value="INSULIN-LIKE GROWTH FACTOR-BINDING PROTEIN COMPLEX ACID LABILE SUBUNIT"/>
    <property type="match status" value="1"/>
</dbReference>
<dbReference type="InterPro" id="IPR003591">
    <property type="entry name" value="Leu-rich_rpt_typical-subtyp"/>
</dbReference>
<dbReference type="STRING" id="947166.A0A1D1VKP1"/>
<evidence type="ECO:0000256" key="1">
    <source>
        <dbReference type="ARBA" id="ARBA00022614"/>
    </source>
</evidence>
<dbReference type="Proteomes" id="UP000186922">
    <property type="component" value="Unassembled WGS sequence"/>
</dbReference>
<keyword evidence="5" id="KW-1185">Reference proteome</keyword>
<dbReference type="InterPro" id="IPR050333">
    <property type="entry name" value="SLRP"/>
</dbReference>
<keyword evidence="1" id="KW-0433">Leucine-rich repeat</keyword>
<evidence type="ECO:0000313" key="5">
    <source>
        <dbReference type="Proteomes" id="UP000186922"/>
    </source>
</evidence>
<evidence type="ECO:0000256" key="2">
    <source>
        <dbReference type="ARBA" id="ARBA00022737"/>
    </source>
</evidence>
<dbReference type="OrthoDB" id="8400687at2759"/>
<dbReference type="InterPro" id="IPR032675">
    <property type="entry name" value="LRR_dom_sf"/>
</dbReference>
<accession>A0A1D1VKP1</accession>
<feature type="transmembrane region" description="Helical" evidence="3">
    <location>
        <begin position="488"/>
        <end position="510"/>
    </location>
</feature>
<keyword evidence="3" id="KW-1133">Transmembrane helix</keyword>
<dbReference type="AlphaFoldDB" id="A0A1D1VKP1"/>
<dbReference type="InterPro" id="IPR001611">
    <property type="entry name" value="Leu-rich_rpt"/>
</dbReference>
<sequence>MVQGSMGLQLAFIQGLYLIWCVFAIGKCHNRKLECPKELLNTPCVCKKTLEEDGLEVICENADVDQIGILLEKIPKETIIKHMRLRGNQIVHLPGLKFQHLHIHHLSITRSNVQAIDAMAFFNLDQTLISLDLSGNLLHSIPHEALQRLKALKTLNLNNNLITRVTNNAFTGMKSLLNLYLDNNEIEDVETFAFNGADNLTKIHLNHNMIKGLPGRMFSKSTALQEIHLAYNMIDTFQEGFFQGVTSSLNRLDLGYNLFREVPPAISSLQQLEILNMNHNCLEDVSREAFVGKMVAGGVTDESSGLSNTLSALDLSSNNLSRVPVEALSSLDNLSHLNLQNNSITSIPPHAFRTLDNSLKYLYLHQNRLSNISTRAFHSLRQLEWLYLARNKLTTLHEEAFRPIKKSLKILDIHDNPLKCDCNLKWISQTQWPSLLSHEKETKCREPRETFGAVVTQLSNYPQTCEPVHTEASKLQRPLKEANNGGNVLWGFYPVLYSCSMVVVLVSNLFRVFCPVYAH</sequence>
<evidence type="ECO:0000313" key="4">
    <source>
        <dbReference type="EMBL" id="GAV01491.1"/>
    </source>
</evidence>
<gene>
    <name evidence="4" type="primary">RvY_12196-1</name>
    <name evidence="4" type="synonym">RvY_12196.1</name>
    <name evidence="4" type="ORF">RvY_12196</name>
</gene>
<dbReference type="PANTHER" id="PTHR45712">
    <property type="entry name" value="AGAP008170-PA"/>
    <property type="match status" value="1"/>
</dbReference>
<dbReference type="EMBL" id="BDGG01000007">
    <property type="protein sequence ID" value="GAV01491.1"/>
    <property type="molecule type" value="Genomic_DNA"/>
</dbReference>
<proteinExistence type="predicted"/>
<dbReference type="GO" id="GO:0005615">
    <property type="term" value="C:extracellular space"/>
    <property type="evidence" value="ECO:0007669"/>
    <property type="project" value="TreeGrafter"/>
</dbReference>
<dbReference type="Pfam" id="PF13855">
    <property type="entry name" value="LRR_8"/>
    <property type="match status" value="4"/>
</dbReference>
<dbReference type="Gene3D" id="3.80.10.10">
    <property type="entry name" value="Ribonuclease Inhibitor"/>
    <property type="match status" value="4"/>
</dbReference>
<organism evidence="4 5">
    <name type="scientific">Ramazzottius varieornatus</name>
    <name type="common">Water bear</name>
    <name type="synonym">Tardigrade</name>
    <dbReference type="NCBI Taxonomy" id="947166"/>
    <lineage>
        <taxon>Eukaryota</taxon>
        <taxon>Metazoa</taxon>
        <taxon>Ecdysozoa</taxon>
        <taxon>Tardigrada</taxon>
        <taxon>Eutardigrada</taxon>
        <taxon>Parachela</taxon>
        <taxon>Hypsibioidea</taxon>
        <taxon>Ramazzottiidae</taxon>
        <taxon>Ramazzottius</taxon>
    </lineage>
</organism>